<evidence type="ECO:0000313" key="2">
    <source>
        <dbReference type="EMBL" id="KAJ4444465.1"/>
    </source>
</evidence>
<feature type="region of interest" description="Disordered" evidence="1">
    <location>
        <begin position="1"/>
        <end position="24"/>
    </location>
</feature>
<evidence type="ECO:0000313" key="3">
    <source>
        <dbReference type="Proteomes" id="UP001148838"/>
    </source>
</evidence>
<gene>
    <name evidence="2" type="ORF">ANN_06257</name>
</gene>
<dbReference type="EMBL" id="JAJSOF020000011">
    <property type="protein sequence ID" value="KAJ4444465.1"/>
    <property type="molecule type" value="Genomic_DNA"/>
</dbReference>
<name>A0ABQ8TFJ2_PERAM</name>
<comment type="caution">
    <text evidence="2">The sequence shown here is derived from an EMBL/GenBank/DDBJ whole genome shotgun (WGS) entry which is preliminary data.</text>
</comment>
<keyword evidence="3" id="KW-1185">Reference proteome</keyword>
<reference evidence="2 3" key="1">
    <citation type="journal article" date="2022" name="Allergy">
        <title>Genome assembly and annotation of Periplaneta americana reveal a comprehensive cockroach allergen profile.</title>
        <authorList>
            <person name="Wang L."/>
            <person name="Xiong Q."/>
            <person name="Saelim N."/>
            <person name="Wang L."/>
            <person name="Nong W."/>
            <person name="Wan A.T."/>
            <person name="Shi M."/>
            <person name="Liu X."/>
            <person name="Cao Q."/>
            <person name="Hui J.H.L."/>
            <person name="Sookrung N."/>
            <person name="Leung T.F."/>
            <person name="Tungtrongchitr A."/>
            <person name="Tsui S.K.W."/>
        </authorList>
    </citation>
    <scope>NUCLEOTIDE SEQUENCE [LARGE SCALE GENOMIC DNA]</scope>
    <source>
        <strain evidence="2">PWHHKU_190912</strain>
    </source>
</reference>
<accession>A0ABQ8TFJ2</accession>
<protein>
    <submittedName>
        <fullName evidence="2">Uncharacterized protein</fullName>
    </submittedName>
</protein>
<evidence type="ECO:0000256" key="1">
    <source>
        <dbReference type="SAM" id="MobiDB-lite"/>
    </source>
</evidence>
<proteinExistence type="predicted"/>
<organism evidence="2 3">
    <name type="scientific">Periplaneta americana</name>
    <name type="common">American cockroach</name>
    <name type="synonym">Blatta americana</name>
    <dbReference type="NCBI Taxonomy" id="6978"/>
    <lineage>
        <taxon>Eukaryota</taxon>
        <taxon>Metazoa</taxon>
        <taxon>Ecdysozoa</taxon>
        <taxon>Arthropoda</taxon>
        <taxon>Hexapoda</taxon>
        <taxon>Insecta</taxon>
        <taxon>Pterygota</taxon>
        <taxon>Neoptera</taxon>
        <taxon>Polyneoptera</taxon>
        <taxon>Dictyoptera</taxon>
        <taxon>Blattodea</taxon>
        <taxon>Blattoidea</taxon>
        <taxon>Blattidae</taxon>
        <taxon>Blattinae</taxon>
        <taxon>Periplaneta</taxon>
    </lineage>
</organism>
<dbReference type="Proteomes" id="UP001148838">
    <property type="component" value="Unassembled WGS sequence"/>
</dbReference>
<sequence length="167" mass="18533">MAGLSRGLWQKPHSDARRSRSQAATLSSLRGGRVSVRYDSVAQGCQRERKRADSPYALIRERKARRHKSLLNTRPCNEHGGTRTEYRSLRISQMGKLSLLFLLPWFNLSVVRRGGLLPAGRLPAAYATILDRLSTLVYITIDVQGRREGGAKEASAYGPVSNKGPSD</sequence>